<evidence type="ECO:0000313" key="5">
    <source>
        <dbReference type="Proteomes" id="UP000245765"/>
    </source>
</evidence>
<reference evidence="5" key="1">
    <citation type="submission" date="2018-05" db="EMBL/GenBank/DDBJ databases">
        <authorList>
            <person name="Du Z."/>
            <person name="Wang X."/>
        </authorList>
    </citation>
    <scope>NUCLEOTIDE SEQUENCE [LARGE SCALE GENOMIC DNA]</scope>
    <source>
        <strain evidence="5">CQN31</strain>
    </source>
</reference>
<evidence type="ECO:0000259" key="3">
    <source>
        <dbReference type="Pfam" id="PF00884"/>
    </source>
</evidence>
<proteinExistence type="predicted"/>
<dbReference type="InterPro" id="IPR000917">
    <property type="entry name" value="Sulfatase_N"/>
</dbReference>
<name>A0A317FHZ5_9PROT</name>
<accession>A0A317FHZ5</accession>
<dbReference type="GO" id="GO:0046872">
    <property type="term" value="F:metal ion binding"/>
    <property type="evidence" value="ECO:0007669"/>
    <property type="project" value="UniProtKB-KW"/>
</dbReference>
<dbReference type="Proteomes" id="UP000245765">
    <property type="component" value="Unassembled WGS sequence"/>
</dbReference>
<keyword evidence="2" id="KW-0378">Hydrolase</keyword>
<keyword evidence="5" id="KW-1185">Reference proteome</keyword>
<evidence type="ECO:0000256" key="2">
    <source>
        <dbReference type="ARBA" id="ARBA00022801"/>
    </source>
</evidence>
<organism evidence="4 5">
    <name type="scientific">Falsiroseomonas bella</name>
    <dbReference type="NCBI Taxonomy" id="2184016"/>
    <lineage>
        <taxon>Bacteria</taxon>
        <taxon>Pseudomonadati</taxon>
        <taxon>Pseudomonadota</taxon>
        <taxon>Alphaproteobacteria</taxon>
        <taxon>Acetobacterales</taxon>
        <taxon>Roseomonadaceae</taxon>
        <taxon>Falsiroseomonas</taxon>
    </lineage>
</organism>
<dbReference type="PANTHER" id="PTHR45953:SF1">
    <property type="entry name" value="IDURONATE 2-SULFATASE"/>
    <property type="match status" value="1"/>
</dbReference>
<gene>
    <name evidence="4" type="ORF">DFH01_01380</name>
</gene>
<dbReference type="AlphaFoldDB" id="A0A317FHZ5"/>
<sequence length="493" mass="55219">MTARPNILFVTVDQWPASLAGYEGHPTILTPTLDQLARVGVRYPRTYSECPICIPARRTMMTGTTAKQHGDRSFDPALRMPDLPTLPALLHEAGYQTTAVGKLHVYPPRDRIGFDEVHLAEEGRPHLGGPDDHDIYIADQGFPGRGFDHGMNNNDYLWRPWHLPEHCHVTNWTTWRMCREIKRRDPTRPGFWHLSYTAPHPPLIPLNAYLDIYRDADAPPPPMGAWAQEETAQPYALRAVRDYWAHVKPHHYRQIMQAFMALCTHIDHQLRLVIGTLREEGLLDETVILFTADHGDMLGAHGLWAKRLYYEDSARVPTLLVGPAGDARTPPGSVDKRLVGLADVMPTLLDFAGVESPAHVEGLSMVGQARREVFLGACREDANATRMATDGRHKLLWYPCGNVMQLFDLQEDPRELHDRSADPELDGVRARLEAALVEGAWGADLDWIRDGRLVGMPAREFRGGVNRGLSGQRGHHYPPPPIMDASVVVGTPG</sequence>
<evidence type="ECO:0000313" key="4">
    <source>
        <dbReference type="EMBL" id="PWS37992.1"/>
    </source>
</evidence>
<dbReference type="OrthoDB" id="9795675at2"/>
<dbReference type="Pfam" id="PF00884">
    <property type="entry name" value="Sulfatase"/>
    <property type="match status" value="1"/>
</dbReference>
<evidence type="ECO:0000256" key="1">
    <source>
        <dbReference type="ARBA" id="ARBA00022723"/>
    </source>
</evidence>
<dbReference type="RefSeq" id="WP_109868614.1">
    <property type="nucleotide sequence ID" value="NZ_QGNA01000001.1"/>
</dbReference>
<dbReference type="PANTHER" id="PTHR45953">
    <property type="entry name" value="IDURONATE 2-SULFATASE"/>
    <property type="match status" value="1"/>
</dbReference>
<dbReference type="GO" id="GO:0005737">
    <property type="term" value="C:cytoplasm"/>
    <property type="evidence" value="ECO:0007669"/>
    <property type="project" value="TreeGrafter"/>
</dbReference>
<dbReference type="GO" id="GO:0008484">
    <property type="term" value="F:sulfuric ester hydrolase activity"/>
    <property type="evidence" value="ECO:0007669"/>
    <property type="project" value="TreeGrafter"/>
</dbReference>
<comment type="caution">
    <text evidence="4">The sequence shown here is derived from an EMBL/GenBank/DDBJ whole genome shotgun (WGS) entry which is preliminary data.</text>
</comment>
<feature type="domain" description="Sulfatase N-terminal" evidence="3">
    <location>
        <begin position="5"/>
        <end position="354"/>
    </location>
</feature>
<protein>
    <submittedName>
        <fullName evidence="4">Arylsulfatase</fullName>
    </submittedName>
</protein>
<dbReference type="InterPro" id="IPR017850">
    <property type="entry name" value="Alkaline_phosphatase_core_sf"/>
</dbReference>
<dbReference type="SUPFAM" id="SSF53649">
    <property type="entry name" value="Alkaline phosphatase-like"/>
    <property type="match status" value="1"/>
</dbReference>
<dbReference type="Gene3D" id="3.40.720.10">
    <property type="entry name" value="Alkaline Phosphatase, subunit A"/>
    <property type="match status" value="1"/>
</dbReference>
<dbReference type="EMBL" id="QGNA01000001">
    <property type="protein sequence ID" value="PWS37992.1"/>
    <property type="molecule type" value="Genomic_DNA"/>
</dbReference>
<keyword evidence="1" id="KW-0479">Metal-binding</keyword>